<dbReference type="InterPro" id="IPR008993">
    <property type="entry name" value="TIMP-like_OB-fold"/>
</dbReference>
<accession>A0ABD3Y3C2</accession>
<proteinExistence type="predicted"/>
<organism evidence="2 3">
    <name type="scientific">Sinanodonta woodiana</name>
    <name type="common">Chinese pond mussel</name>
    <name type="synonym">Anodonta woodiana</name>
    <dbReference type="NCBI Taxonomy" id="1069815"/>
    <lineage>
        <taxon>Eukaryota</taxon>
        <taxon>Metazoa</taxon>
        <taxon>Spiralia</taxon>
        <taxon>Lophotrochozoa</taxon>
        <taxon>Mollusca</taxon>
        <taxon>Bivalvia</taxon>
        <taxon>Autobranchia</taxon>
        <taxon>Heteroconchia</taxon>
        <taxon>Palaeoheterodonta</taxon>
        <taxon>Unionida</taxon>
        <taxon>Unionoidea</taxon>
        <taxon>Unionidae</taxon>
        <taxon>Unioninae</taxon>
        <taxon>Sinanodonta</taxon>
    </lineage>
</organism>
<gene>
    <name evidence="2" type="ORF">ACJMK2_004412</name>
</gene>
<evidence type="ECO:0000256" key="1">
    <source>
        <dbReference type="SAM" id="SignalP"/>
    </source>
</evidence>
<name>A0ABD3Y3C2_SINWO</name>
<evidence type="ECO:0000313" key="3">
    <source>
        <dbReference type="Proteomes" id="UP001634394"/>
    </source>
</evidence>
<feature type="chain" id="PRO_5044866064" evidence="1">
    <location>
        <begin position="19"/>
        <end position="149"/>
    </location>
</feature>
<keyword evidence="3" id="KW-1185">Reference proteome</keyword>
<dbReference type="Proteomes" id="UP001634394">
    <property type="component" value="Unassembled WGS sequence"/>
</dbReference>
<keyword evidence="1" id="KW-0732">Signal</keyword>
<comment type="caution">
    <text evidence="2">The sequence shown here is derived from an EMBL/GenBank/DDBJ whole genome shotgun (WGS) entry which is preliminary data.</text>
</comment>
<protein>
    <submittedName>
        <fullName evidence="2">Uncharacterized protein</fullName>
    </submittedName>
</protein>
<sequence>MSLLTLLVLLMSIHVLYGCHCEEVDWERVMCPGENKTVLLGNAITESRATLPGASDVTLVHTVEVQKIFKEGPFNLTILPIHNIMMLTPHNCSHGQRNTTIMYMISGVTDSGGILHSSNCTIELLTGFFEKSGRKSLVNIYWGHESPKC</sequence>
<evidence type="ECO:0000313" key="2">
    <source>
        <dbReference type="EMBL" id="KAL3892178.1"/>
    </source>
</evidence>
<dbReference type="EMBL" id="JBJQND010000001">
    <property type="protein sequence ID" value="KAL3892178.1"/>
    <property type="molecule type" value="Genomic_DNA"/>
</dbReference>
<reference evidence="2 3" key="1">
    <citation type="submission" date="2024-11" db="EMBL/GenBank/DDBJ databases">
        <title>Chromosome-level genome assembly of the freshwater bivalve Anodonta woodiana.</title>
        <authorList>
            <person name="Chen X."/>
        </authorList>
    </citation>
    <scope>NUCLEOTIDE SEQUENCE [LARGE SCALE GENOMIC DNA]</scope>
    <source>
        <strain evidence="2">MN2024</strain>
        <tissue evidence="2">Gills</tissue>
    </source>
</reference>
<feature type="signal peptide" evidence="1">
    <location>
        <begin position="1"/>
        <end position="18"/>
    </location>
</feature>
<dbReference type="AlphaFoldDB" id="A0ABD3Y3C2"/>
<dbReference type="SUPFAM" id="SSF50242">
    <property type="entry name" value="TIMP-like"/>
    <property type="match status" value="1"/>
</dbReference>